<dbReference type="AlphaFoldDB" id="A0AAV7JZA3"/>
<name>A0AAV7JZA3_9METZ</name>
<evidence type="ECO:0000256" key="7">
    <source>
        <dbReference type="ARBA" id="ARBA00023017"/>
    </source>
</evidence>
<comment type="subcellular location">
    <subcellularLocation>
        <location evidence="1">Cytoplasm</location>
        <location evidence="1">Cytoskeleton</location>
        <location evidence="1">Cilium axoneme</location>
    </subcellularLocation>
</comment>
<keyword evidence="7" id="KW-0243">Dynein</keyword>
<organism evidence="13 14">
    <name type="scientific">Oopsacas minuta</name>
    <dbReference type="NCBI Taxonomy" id="111878"/>
    <lineage>
        <taxon>Eukaryota</taxon>
        <taxon>Metazoa</taxon>
        <taxon>Porifera</taxon>
        <taxon>Hexactinellida</taxon>
        <taxon>Hexasterophora</taxon>
        <taxon>Lyssacinosida</taxon>
        <taxon>Leucopsacidae</taxon>
        <taxon>Oopsacas</taxon>
    </lineage>
</organism>
<comment type="caution">
    <text evidence="13">The sequence shown here is derived from an EMBL/GenBank/DDBJ whole genome shotgun (WGS) entry which is preliminary data.</text>
</comment>
<keyword evidence="3" id="KW-0963">Cytoplasm</keyword>
<keyword evidence="14" id="KW-1185">Reference proteome</keyword>
<evidence type="ECO:0000313" key="14">
    <source>
        <dbReference type="Proteomes" id="UP001165289"/>
    </source>
</evidence>
<accession>A0AAV7JZA3</accession>
<feature type="compositionally biased region" description="Polar residues" evidence="12">
    <location>
        <begin position="153"/>
        <end position="175"/>
    </location>
</feature>
<keyword evidence="4 11" id="KW-0853">WD repeat</keyword>
<dbReference type="GO" id="GO:0045504">
    <property type="term" value="F:dynein heavy chain binding"/>
    <property type="evidence" value="ECO:0007669"/>
    <property type="project" value="TreeGrafter"/>
</dbReference>
<keyword evidence="8" id="KW-0505">Motor protein</keyword>
<dbReference type="InterPro" id="IPR050687">
    <property type="entry name" value="Dynein_IC"/>
</dbReference>
<dbReference type="EMBL" id="JAKMXF010000277">
    <property type="protein sequence ID" value="KAI6653351.1"/>
    <property type="molecule type" value="Genomic_DNA"/>
</dbReference>
<dbReference type="GO" id="GO:0003341">
    <property type="term" value="P:cilium movement"/>
    <property type="evidence" value="ECO:0007669"/>
    <property type="project" value="TreeGrafter"/>
</dbReference>
<comment type="similarity">
    <text evidence="2">Belongs to the dynein intermediate chain family.</text>
</comment>
<evidence type="ECO:0000256" key="10">
    <source>
        <dbReference type="ARBA" id="ARBA00023273"/>
    </source>
</evidence>
<dbReference type="InterPro" id="IPR001680">
    <property type="entry name" value="WD40_rpt"/>
</dbReference>
<evidence type="ECO:0000256" key="3">
    <source>
        <dbReference type="ARBA" id="ARBA00022490"/>
    </source>
</evidence>
<dbReference type="Pfam" id="PF00400">
    <property type="entry name" value="WD40"/>
    <property type="match status" value="1"/>
</dbReference>
<evidence type="ECO:0000256" key="2">
    <source>
        <dbReference type="ARBA" id="ARBA00011059"/>
    </source>
</evidence>
<keyword evidence="6" id="KW-0677">Repeat</keyword>
<dbReference type="PROSITE" id="PS50082">
    <property type="entry name" value="WD_REPEATS_2"/>
    <property type="match status" value="1"/>
</dbReference>
<dbReference type="Gene3D" id="2.130.10.10">
    <property type="entry name" value="YVTN repeat-like/Quinoprotein amine dehydrogenase"/>
    <property type="match status" value="2"/>
</dbReference>
<evidence type="ECO:0000256" key="9">
    <source>
        <dbReference type="ARBA" id="ARBA00023212"/>
    </source>
</evidence>
<sequence length="682" mass="77069">MKPTRTGKKSLISNLSSNKLITSLSKTAAPSDVNLARKPSMYISTDVGDDQDEAWMQTKVLLKPPDQLTLSEQELKEEHTRMLTANNPRAPSNPIRFSFKDSAYKPVTQVDNVAVLFHMDTNLLHKDSDEGKRQLEKEGTTEGATETGETRTADSNGPKIQNQFNYSERAAQTLNHPPRDRETMTDPPPRLNFNGSVSQWEIHDAYVEDIKRQKLSKEKSKTTKFHVKDEPKKRGLSTMDEIESDELQKVSGGLSILERMVNQNTYDDISQDFKYWEDAGDEFRSGQGSLLPLWKLSYEKARKYSVTSLKWNSKYKDFLAVGYGSHSFMNDKGGLLCFYTLKNPSFPEFIFQSESGIASLDNDTNDYNLIAVGYYSGNVAVYDLAQSKEDNPVYFSTALTGKHSDPVWQVAWQKPDPDGFLNFYSISSDGVIKTWTLMKNELQHAEVIQLRVEGQKLVGPSGVESELLGCGTCFDFCKKLDYIFLVGTEEGRVHKCSKTYINQYLDTAHAHNMTIYSLKINPIHPSVFLTCSADWAVKVWNHAELEVGPLFTFDLNSPVADATWAPYASTVFAACTIDGFVYVYDLNINKYAPLCKQQILQGKKSKLTRLVFNPYFPVLIVADDRGTLYSFKLSPNLRKVEIEKNRSEESEMVKMEKLIAFILEPLLVKQRQSSAPAIPVQT</sequence>
<keyword evidence="9" id="KW-0206">Cytoskeleton</keyword>
<feature type="repeat" description="WD" evidence="11">
    <location>
        <begin position="508"/>
        <end position="541"/>
    </location>
</feature>
<gene>
    <name evidence="13" type="ORF">LOD99_3571</name>
</gene>
<dbReference type="Proteomes" id="UP001165289">
    <property type="component" value="Unassembled WGS sequence"/>
</dbReference>
<reference evidence="13 14" key="1">
    <citation type="journal article" date="2023" name="BMC Biol.">
        <title>The compact genome of the sponge Oopsacas minuta (Hexactinellida) is lacking key metazoan core genes.</title>
        <authorList>
            <person name="Santini S."/>
            <person name="Schenkelaars Q."/>
            <person name="Jourda C."/>
            <person name="Duchesne M."/>
            <person name="Belahbib H."/>
            <person name="Rocher C."/>
            <person name="Selva M."/>
            <person name="Riesgo A."/>
            <person name="Vervoort M."/>
            <person name="Leys S.P."/>
            <person name="Kodjabachian L."/>
            <person name="Le Bivic A."/>
            <person name="Borchiellini C."/>
            <person name="Claverie J.M."/>
            <person name="Renard E."/>
        </authorList>
    </citation>
    <scope>NUCLEOTIDE SEQUENCE [LARGE SCALE GENOMIC DNA]</scope>
    <source>
        <strain evidence="13">SPO-2</strain>
    </source>
</reference>
<proteinExistence type="inferred from homology"/>
<evidence type="ECO:0000313" key="13">
    <source>
        <dbReference type="EMBL" id="KAI6653351.1"/>
    </source>
</evidence>
<dbReference type="InterPro" id="IPR015943">
    <property type="entry name" value="WD40/YVTN_repeat-like_dom_sf"/>
</dbReference>
<dbReference type="SUPFAM" id="SSF50978">
    <property type="entry name" value="WD40 repeat-like"/>
    <property type="match status" value="1"/>
</dbReference>
<keyword evidence="10" id="KW-0966">Cell projection</keyword>
<evidence type="ECO:0000256" key="8">
    <source>
        <dbReference type="ARBA" id="ARBA00023175"/>
    </source>
</evidence>
<feature type="compositionally biased region" description="Basic and acidic residues" evidence="12">
    <location>
        <begin position="127"/>
        <end position="140"/>
    </location>
</feature>
<protein>
    <submittedName>
        <fullName evidence="13">Dynein intermediate chain 2, ciliary-like isoform X4</fullName>
    </submittedName>
</protein>
<dbReference type="InterPro" id="IPR036322">
    <property type="entry name" value="WD40_repeat_dom_sf"/>
</dbReference>
<evidence type="ECO:0000256" key="4">
    <source>
        <dbReference type="ARBA" id="ARBA00022574"/>
    </source>
</evidence>
<evidence type="ECO:0000256" key="6">
    <source>
        <dbReference type="ARBA" id="ARBA00022737"/>
    </source>
</evidence>
<evidence type="ECO:0000256" key="12">
    <source>
        <dbReference type="SAM" id="MobiDB-lite"/>
    </source>
</evidence>
<feature type="region of interest" description="Disordered" evidence="12">
    <location>
        <begin position="127"/>
        <end position="195"/>
    </location>
</feature>
<dbReference type="GO" id="GO:0036158">
    <property type="term" value="P:outer dynein arm assembly"/>
    <property type="evidence" value="ECO:0007669"/>
    <property type="project" value="TreeGrafter"/>
</dbReference>
<dbReference type="PANTHER" id="PTHR12442">
    <property type="entry name" value="DYNEIN INTERMEDIATE CHAIN"/>
    <property type="match status" value="1"/>
</dbReference>
<dbReference type="GO" id="GO:0045503">
    <property type="term" value="F:dynein light chain binding"/>
    <property type="evidence" value="ECO:0007669"/>
    <property type="project" value="TreeGrafter"/>
</dbReference>
<dbReference type="GO" id="GO:0036157">
    <property type="term" value="C:outer dynein arm"/>
    <property type="evidence" value="ECO:0007669"/>
    <property type="project" value="TreeGrafter"/>
</dbReference>
<evidence type="ECO:0000256" key="11">
    <source>
        <dbReference type="PROSITE-ProRule" id="PRU00221"/>
    </source>
</evidence>
<dbReference type="PANTHER" id="PTHR12442:SF11">
    <property type="entry name" value="DYNEIN AXONEMAL INTERMEDIATE CHAIN 1"/>
    <property type="match status" value="1"/>
</dbReference>
<keyword evidence="5" id="KW-0493">Microtubule</keyword>
<evidence type="ECO:0000256" key="5">
    <source>
        <dbReference type="ARBA" id="ARBA00022701"/>
    </source>
</evidence>
<evidence type="ECO:0000256" key="1">
    <source>
        <dbReference type="ARBA" id="ARBA00004430"/>
    </source>
</evidence>
<dbReference type="SMART" id="SM00320">
    <property type="entry name" value="WD40"/>
    <property type="match status" value="5"/>
</dbReference>
<dbReference type="GO" id="GO:0005874">
    <property type="term" value="C:microtubule"/>
    <property type="evidence" value="ECO:0007669"/>
    <property type="project" value="UniProtKB-KW"/>
</dbReference>